<proteinExistence type="predicted"/>
<protein>
    <submittedName>
        <fullName evidence="2">Uncharacterized protein</fullName>
    </submittedName>
</protein>
<dbReference type="AlphaFoldDB" id="A0ABD0VJF9"/>
<dbReference type="EMBL" id="JANQDX010000004">
    <property type="protein sequence ID" value="KAL0925204.1"/>
    <property type="molecule type" value="Genomic_DNA"/>
</dbReference>
<comment type="caution">
    <text evidence="2">The sequence shown here is derived from an EMBL/GenBank/DDBJ whole genome shotgun (WGS) entry which is preliminary data.</text>
</comment>
<sequence length="104" mass="11616">MKRHNEEKEHGTNTENLFSSLEPGEPTPHGRRKQGLIGAEAVKLPLGQRLAVSGAGGSRPVPRHGEPSRLLWTWILGPLLRLNSRRRTRRRRDSAAAHLSVSFL</sequence>
<keyword evidence="3" id="KW-1185">Reference proteome</keyword>
<evidence type="ECO:0000313" key="2">
    <source>
        <dbReference type="EMBL" id="KAL0925204.1"/>
    </source>
</evidence>
<dbReference type="Proteomes" id="UP001552299">
    <property type="component" value="Unassembled WGS sequence"/>
</dbReference>
<gene>
    <name evidence="2" type="ORF">M5K25_003520</name>
</gene>
<accession>A0ABD0VJF9</accession>
<evidence type="ECO:0000256" key="1">
    <source>
        <dbReference type="SAM" id="MobiDB-lite"/>
    </source>
</evidence>
<feature type="region of interest" description="Disordered" evidence="1">
    <location>
        <begin position="1"/>
        <end position="34"/>
    </location>
</feature>
<feature type="compositionally biased region" description="Basic and acidic residues" evidence="1">
    <location>
        <begin position="1"/>
        <end position="12"/>
    </location>
</feature>
<name>A0ABD0VJF9_DENTH</name>
<reference evidence="2 3" key="1">
    <citation type="journal article" date="2024" name="Plant Biotechnol. J.">
        <title>Dendrobium thyrsiflorum genome and its molecular insights into genes involved in important horticultural traits.</title>
        <authorList>
            <person name="Chen B."/>
            <person name="Wang J.Y."/>
            <person name="Zheng P.J."/>
            <person name="Li K.L."/>
            <person name="Liang Y.M."/>
            <person name="Chen X.F."/>
            <person name="Zhang C."/>
            <person name="Zhao X."/>
            <person name="He X."/>
            <person name="Zhang G.Q."/>
            <person name="Liu Z.J."/>
            <person name="Xu Q."/>
        </authorList>
    </citation>
    <scope>NUCLEOTIDE SEQUENCE [LARGE SCALE GENOMIC DNA]</scope>
    <source>
        <strain evidence="2">GZMU011</strain>
    </source>
</reference>
<organism evidence="2 3">
    <name type="scientific">Dendrobium thyrsiflorum</name>
    <name type="common">Pinecone-like raceme dendrobium</name>
    <name type="synonym">Orchid</name>
    <dbReference type="NCBI Taxonomy" id="117978"/>
    <lineage>
        <taxon>Eukaryota</taxon>
        <taxon>Viridiplantae</taxon>
        <taxon>Streptophyta</taxon>
        <taxon>Embryophyta</taxon>
        <taxon>Tracheophyta</taxon>
        <taxon>Spermatophyta</taxon>
        <taxon>Magnoliopsida</taxon>
        <taxon>Liliopsida</taxon>
        <taxon>Asparagales</taxon>
        <taxon>Orchidaceae</taxon>
        <taxon>Epidendroideae</taxon>
        <taxon>Malaxideae</taxon>
        <taxon>Dendrobiinae</taxon>
        <taxon>Dendrobium</taxon>
    </lineage>
</organism>
<evidence type="ECO:0000313" key="3">
    <source>
        <dbReference type="Proteomes" id="UP001552299"/>
    </source>
</evidence>